<name>A0A8S9XJD3_APOLU</name>
<evidence type="ECO:0000256" key="1">
    <source>
        <dbReference type="SAM" id="MobiDB-lite"/>
    </source>
</evidence>
<dbReference type="AlphaFoldDB" id="A0A8S9XJD3"/>
<gene>
    <name evidence="2" type="ORF">GE061_014865</name>
</gene>
<feature type="region of interest" description="Disordered" evidence="1">
    <location>
        <begin position="17"/>
        <end position="37"/>
    </location>
</feature>
<sequence>MSFQVHFPFLADVSRKTKVTEGGKHDEGYEGSAGWTDGLPQSQQSIFSSQRSVDWAIPHYHLLLNFTLVRTSPLAVEETPPLTKKPSRFLDLEYFHLEGNESCPPRMTRILG</sequence>
<reference evidence="2" key="1">
    <citation type="journal article" date="2021" name="Mol. Ecol. Resour.">
        <title>Apolygus lucorum genome provides insights into omnivorousness and mesophyll feeding.</title>
        <authorList>
            <person name="Liu Y."/>
            <person name="Liu H."/>
            <person name="Wang H."/>
            <person name="Huang T."/>
            <person name="Liu B."/>
            <person name="Yang B."/>
            <person name="Yin L."/>
            <person name="Li B."/>
            <person name="Zhang Y."/>
            <person name="Zhang S."/>
            <person name="Jiang F."/>
            <person name="Zhang X."/>
            <person name="Ren Y."/>
            <person name="Wang B."/>
            <person name="Wang S."/>
            <person name="Lu Y."/>
            <person name="Wu K."/>
            <person name="Fan W."/>
            <person name="Wang G."/>
        </authorList>
    </citation>
    <scope>NUCLEOTIDE SEQUENCE</scope>
    <source>
        <strain evidence="2">12Hb</strain>
    </source>
</reference>
<dbReference type="EMBL" id="WIXP02000006">
    <property type="protein sequence ID" value="KAF6209122.1"/>
    <property type="molecule type" value="Genomic_DNA"/>
</dbReference>
<evidence type="ECO:0000313" key="3">
    <source>
        <dbReference type="Proteomes" id="UP000466442"/>
    </source>
</evidence>
<organism evidence="2 3">
    <name type="scientific">Apolygus lucorum</name>
    <name type="common">Small green plant bug</name>
    <name type="synonym">Lygocoris lucorum</name>
    <dbReference type="NCBI Taxonomy" id="248454"/>
    <lineage>
        <taxon>Eukaryota</taxon>
        <taxon>Metazoa</taxon>
        <taxon>Ecdysozoa</taxon>
        <taxon>Arthropoda</taxon>
        <taxon>Hexapoda</taxon>
        <taxon>Insecta</taxon>
        <taxon>Pterygota</taxon>
        <taxon>Neoptera</taxon>
        <taxon>Paraneoptera</taxon>
        <taxon>Hemiptera</taxon>
        <taxon>Heteroptera</taxon>
        <taxon>Panheteroptera</taxon>
        <taxon>Cimicomorpha</taxon>
        <taxon>Miridae</taxon>
        <taxon>Mirini</taxon>
        <taxon>Apolygus</taxon>
    </lineage>
</organism>
<dbReference type="Proteomes" id="UP000466442">
    <property type="component" value="Unassembled WGS sequence"/>
</dbReference>
<comment type="caution">
    <text evidence="2">The sequence shown here is derived from an EMBL/GenBank/DDBJ whole genome shotgun (WGS) entry which is preliminary data.</text>
</comment>
<evidence type="ECO:0000313" key="2">
    <source>
        <dbReference type="EMBL" id="KAF6209122.1"/>
    </source>
</evidence>
<feature type="compositionally biased region" description="Basic and acidic residues" evidence="1">
    <location>
        <begin position="17"/>
        <end position="28"/>
    </location>
</feature>
<protein>
    <submittedName>
        <fullName evidence="2">Uncharacterized protein</fullName>
    </submittedName>
</protein>
<proteinExistence type="predicted"/>
<keyword evidence="3" id="KW-1185">Reference proteome</keyword>
<accession>A0A8S9XJD3</accession>